<keyword evidence="3 5" id="KW-1133">Transmembrane helix</keyword>
<gene>
    <name evidence="6" type="ORF">GTA08_BOTSDO07373</name>
</gene>
<comment type="caution">
    <text evidence="6">The sequence shown here is derived from an EMBL/GenBank/DDBJ whole genome shotgun (WGS) entry which is preliminary data.</text>
</comment>
<dbReference type="PANTHER" id="PTHR31465:SF15">
    <property type="entry name" value="LIPID TRANSPORTER ATNI-RELATED"/>
    <property type="match status" value="1"/>
</dbReference>
<evidence type="ECO:0000256" key="1">
    <source>
        <dbReference type="ARBA" id="ARBA00004141"/>
    </source>
</evidence>
<dbReference type="InterPro" id="IPR007568">
    <property type="entry name" value="RTA1"/>
</dbReference>
<reference evidence="6" key="1">
    <citation type="submission" date="2020-04" db="EMBL/GenBank/DDBJ databases">
        <title>Genome Assembly and Annotation of Botryosphaeria dothidea sdau 11-99, a Latent Pathogen of Apple Fruit Ring Rot in China.</title>
        <authorList>
            <person name="Yu C."/>
            <person name="Diao Y."/>
            <person name="Lu Q."/>
            <person name="Zhao J."/>
            <person name="Cui S."/>
            <person name="Peng C."/>
            <person name="He B."/>
            <person name="Liu H."/>
        </authorList>
    </citation>
    <scope>NUCLEOTIDE SEQUENCE [LARGE SCALE GENOMIC DNA]</scope>
    <source>
        <strain evidence="6">Sdau11-99</strain>
    </source>
</reference>
<sequence length="255" mass="27973">MGGIWETASFALRAVGQRNQQLQVISTLSTLLLLLSQLWINAFAYVTAGRLIHCFSPTHAALGIRAIKIGQIFVGCDIISFIVQIIGGLLRWEVLVWALYAVLALITIRITYRLVEFAGGFEPTNKVLYNENYLLFLDGVADAAGRTGADTHTSWGCVAGTRFFISKEAALVEPGSETRVQACYKGAGGLGKGSRIAFQRAVELPATRLRAGDQGKISGYVTFRSLRTLRAYCTLRIHHQHLASSPNRREAFVKV</sequence>
<dbReference type="AlphaFoldDB" id="A0A8H4IMV9"/>
<feature type="transmembrane region" description="Helical" evidence="5">
    <location>
        <begin position="24"/>
        <end position="48"/>
    </location>
</feature>
<feature type="transmembrane region" description="Helical" evidence="5">
    <location>
        <begin position="69"/>
        <end position="88"/>
    </location>
</feature>
<evidence type="ECO:0000256" key="3">
    <source>
        <dbReference type="ARBA" id="ARBA00022989"/>
    </source>
</evidence>
<evidence type="ECO:0000256" key="4">
    <source>
        <dbReference type="ARBA" id="ARBA00023136"/>
    </source>
</evidence>
<proteinExistence type="predicted"/>
<name>A0A8H4IMV9_9PEZI</name>
<dbReference type="OrthoDB" id="5384040at2759"/>
<comment type="subcellular location">
    <subcellularLocation>
        <location evidence="1">Membrane</location>
        <topology evidence="1">Multi-pass membrane protein</topology>
    </subcellularLocation>
</comment>
<organism evidence="6 7">
    <name type="scientific">Botryosphaeria dothidea</name>
    <dbReference type="NCBI Taxonomy" id="55169"/>
    <lineage>
        <taxon>Eukaryota</taxon>
        <taxon>Fungi</taxon>
        <taxon>Dikarya</taxon>
        <taxon>Ascomycota</taxon>
        <taxon>Pezizomycotina</taxon>
        <taxon>Dothideomycetes</taxon>
        <taxon>Dothideomycetes incertae sedis</taxon>
        <taxon>Botryosphaeriales</taxon>
        <taxon>Botryosphaeriaceae</taxon>
        <taxon>Botryosphaeria</taxon>
    </lineage>
</organism>
<evidence type="ECO:0000313" key="7">
    <source>
        <dbReference type="Proteomes" id="UP000572817"/>
    </source>
</evidence>
<keyword evidence="4 5" id="KW-0472">Membrane</keyword>
<protein>
    <submittedName>
        <fullName evidence="6">Uncharacterized protein</fullName>
    </submittedName>
</protein>
<dbReference type="Pfam" id="PF04479">
    <property type="entry name" value="RTA1"/>
    <property type="match status" value="2"/>
</dbReference>
<dbReference type="EMBL" id="WWBZ02000051">
    <property type="protein sequence ID" value="KAF4303734.1"/>
    <property type="molecule type" value="Genomic_DNA"/>
</dbReference>
<evidence type="ECO:0000256" key="2">
    <source>
        <dbReference type="ARBA" id="ARBA00022692"/>
    </source>
</evidence>
<accession>A0A8H4IMV9</accession>
<evidence type="ECO:0000313" key="6">
    <source>
        <dbReference type="EMBL" id="KAF4303734.1"/>
    </source>
</evidence>
<dbReference type="GO" id="GO:0016020">
    <property type="term" value="C:membrane"/>
    <property type="evidence" value="ECO:0007669"/>
    <property type="project" value="UniProtKB-SubCell"/>
</dbReference>
<keyword evidence="7" id="KW-1185">Reference proteome</keyword>
<dbReference type="PANTHER" id="PTHR31465">
    <property type="entry name" value="PROTEIN RTA1-RELATED"/>
    <property type="match status" value="1"/>
</dbReference>
<keyword evidence="2 5" id="KW-0812">Transmembrane</keyword>
<evidence type="ECO:0000256" key="5">
    <source>
        <dbReference type="SAM" id="Phobius"/>
    </source>
</evidence>
<feature type="transmembrane region" description="Helical" evidence="5">
    <location>
        <begin position="94"/>
        <end position="112"/>
    </location>
</feature>
<dbReference type="Proteomes" id="UP000572817">
    <property type="component" value="Unassembled WGS sequence"/>
</dbReference>